<accession>A0A0B7C1S4</accession>
<gene>
    <name evidence="1" type="primary">ORF220588</name>
</gene>
<feature type="non-terminal residue" evidence="1">
    <location>
        <position position="71"/>
    </location>
</feature>
<organism evidence="1">
    <name type="scientific">Arion vulgaris</name>
    <dbReference type="NCBI Taxonomy" id="1028688"/>
    <lineage>
        <taxon>Eukaryota</taxon>
        <taxon>Metazoa</taxon>
        <taxon>Spiralia</taxon>
        <taxon>Lophotrochozoa</taxon>
        <taxon>Mollusca</taxon>
        <taxon>Gastropoda</taxon>
        <taxon>Heterobranchia</taxon>
        <taxon>Euthyneura</taxon>
        <taxon>Panpulmonata</taxon>
        <taxon>Eupulmonata</taxon>
        <taxon>Stylommatophora</taxon>
        <taxon>Helicina</taxon>
        <taxon>Arionoidea</taxon>
        <taxon>Arionidae</taxon>
        <taxon>Arion</taxon>
    </lineage>
</organism>
<feature type="non-terminal residue" evidence="1">
    <location>
        <position position="1"/>
    </location>
</feature>
<proteinExistence type="predicted"/>
<name>A0A0B7C1S4_9EUPU</name>
<protein>
    <submittedName>
        <fullName evidence="1">Uncharacterized protein</fullName>
    </submittedName>
</protein>
<sequence>QTNSYPSFGSGSRQYTTYPRRMFTRDKKLLTKGEREIIDGIYKNRGDIGSCDTIGKSEFQVKCHKDAWNVG</sequence>
<dbReference type="AlphaFoldDB" id="A0A0B7C1S4"/>
<dbReference type="EMBL" id="HACG01052297">
    <property type="protein sequence ID" value="CEK99168.1"/>
    <property type="molecule type" value="Transcribed_RNA"/>
</dbReference>
<reference evidence="1" key="1">
    <citation type="submission" date="2014-12" db="EMBL/GenBank/DDBJ databases">
        <title>Insight into the proteome of Arion vulgaris.</title>
        <authorList>
            <person name="Aradska J."/>
            <person name="Bulat T."/>
            <person name="Smidak R."/>
            <person name="Sarate P."/>
            <person name="Gangsoo J."/>
            <person name="Sialana F."/>
            <person name="Bilban M."/>
            <person name="Lubec G."/>
        </authorList>
    </citation>
    <scope>NUCLEOTIDE SEQUENCE</scope>
    <source>
        <tissue evidence="1">Skin</tissue>
    </source>
</reference>
<evidence type="ECO:0000313" key="1">
    <source>
        <dbReference type="EMBL" id="CEK99168.1"/>
    </source>
</evidence>